<evidence type="ECO:0000313" key="1">
    <source>
        <dbReference type="EMBL" id="GJD64261.1"/>
    </source>
</evidence>
<reference evidence="1" key="1">
    <citation type="journal article" date="2016" name="Front. Microbiol.">
        <title>Genome Sequence of the Piezophilic, Mesophilic Sulfate-Reducing Bacterium Desulfovibrio indicus J2T.</title>
        <authorList>
            <person name="Cao J."/>
            <person name="Maignien L."/>
            <person name="Shao Z."/>
            <person name="Alain K."/>
            <person name="Jebbar M."/>
        </authorList>
    </citation>
    <scope>NUCLEOTIDE SEQUENCE</scope>
    <source>
        <strain evidence="1">JCM 32048</strain>
    </source>
</reference>
<gene>
    <name evidence="1" type="ORF">MPEAHAMD_4442</name>
</gene>
<dbReference type="EMBL" id="BPQJ01000023">
    <property type="protein sequence ID" value="GJD64261.1"/>
    <property type="molecule type" value="Genomic_DNA"/>
</dbReference>
<comment type="caution">
    <text evidence="1">The sequence shown here is derived from an EMBL/GenBank/DDBJ whole genome shotgun (WGS) entry which is preliminary data.</text>
</comment>
<reference evidence="1" key="2">
    <citation type="submission" date="2021-08" db="EMBL/GenBank/DDBJ databases">
        <authorList>
            <person name="Tani A."/>
            <person name="Ola A."/>
            <person name="Ogura Y."/>
            <person name="Katsura K."/>
            <person name="Hayashi T."/>
        </authorList>
    </citation>
    <scope>NUCLEOTIDE SEQUENCE</scope>
    <source>
        <strain evidence="1">JCM 32048</strain>
    </source>
</reference>
<evidence type="ECO:0000313" key="2">
    <source>
        <dbReference type="Proteomes" id="UP001055286"/>
    </source>
</evidence>
<keyword evidence="2" id="KW-1185">Reference proteome</keyword>
<dbReference type="RefSeq" id="WP_165795667.1">
    <property type="nucleotide sequence ID" value="NZ_BPQJ01000023.1"/>
</dbReference>
<dbReference type="Proteomes" id="UP001055286">
    <property type="component" value="Unassembled WGS sequence"/>
</dbReference>
<proteinExistence type="predicted"/>
<sequence>MAQPVEHLAQAMPALQHRAERDQCPFFIADIGWGGVAGPHHSKLPHLEVRYSLKT</sequence>
<organism evidence="1 2">
    <name type="scientific">Methylobacterium frigidaeris</name>
    <dbReference type="NCBI Taxonomy" id="2038277"/>
    <lineage>
        <taxon>Bacteria</taxon>
        <taxon>Pseudomonadati</taxon>
        <taxon>Pseudomonadota</taxon>
        <taxon>Alphaproteobacteria</taxon>
        <taxon>Hyphomicrobiales</taxon>
        <taxon>Methylobacteriaceae</taxon>
        <taxon>Methylobacterium</taxon>
    </lineage>
</organism>
<dbReference type="AlphaFoldDB" id="A0AA37HDZ9"/>
<protein>
    <submittedName>
        <fullName evidence="1">Uncharacterized protein</fullName>
    </submittedName>
</protein>
<accession>A0AA37HDZ9</accession>
<name>A0AA37HDZ9_9HYPH</name>